<dbReference type="AlphaFoldDB" id="U6MLT2"/>
<reference evidence="1" key="1">
    <citation type="submission" date="2013-10" db="EMBL/GenBank/DDBJ databases">
        <title>Genomic analysis of the causative agents of coccidiosis in chickens.</title>
        <authorList>
            <person name="Reid A.J."/>
            <person name="Blake D."/>
            <person name="Billington K."/>
            <person name="Browne H."/>
            <person name="Dunn M."/>
            <person name="Hung S."/>
            <person name="Kawahara F."/>
            <person name="Miranda-Saavedra D."/>
            <person name="Mourier T."/>
            <person name="Nagra H."/>
            <person name="Otto T.D."/>
            <person name="Rawlings N."/>
            <person name="Sanchez A."/>
            <person name="Sanders M."/>
            <person name="Subramaniam C."/>
            <person name="Tay Y."/>
            <person name="Dear P."/>
            <person name="Doerig C."/>
            <person name="Gruber A."/>
            <person name="Parkinson J."/>
            <person name="Shirley M."/>
            <person name="Wan K.L."/>
            <person name="Berriman M."/>
            <person name="Tomley F."/>
            <person name="Pain A."/>
        </authorList>
    </citation>
    <scope>NUCLEOTIDE SEQUENCE [LARGE SCALE GENOMIC DNA]</scope>
    <source>
        <strain evidence="1">Houghton</strain>
    </source>
</reference>
<keyword evidence="2" id="KW-1185">Reference proteome</keyword>
<protein>
    <submittedName>
        <fullName evidence="1">Uncharacterized protein</fullName>
    </submittedName>
</protein>
<sequence>MAYSVCVVLRSIGIVQVDLPELRRLGKTHHAVRLLRMKKEVGQALQEFRMTEHAARIHWVTFLGPARAKPLARLQGQQLYRC</sequence>
<accession>U6MLT2</accession>
<evidence type="ECO:0000313" key="2">
    <source>
        <dbReference type="Proteomes" id="UP000030754"/>
    </source>
</evidence>
<proteinExistence type="predicted"/>
<dbReference type="OrthoDB" id="10335075at2759"/>
<organism evidence="1 2">
    <name type="scientific">Eimeria necatrix</name>
    <dbReference type="NCBI Taxonomy" id="51315"/>
    <lineage>
        <taxon>Eukaryota</taxon>
        <taxon>Sar</taxon>
        <taxon>Alveolata</taxon>
        <taxon>Apicomplexa</taxon>
        <taxon>Conoidasida</taxon>
        <taxon>Coccidia</taxon>
        <taxon>Eucoccidiorida</taxon>
        <taxon>Eimeriorina</taxon>
        <taxon>Eimeriidae</taxon>
        <taxon>Eimeria</taxon>
    </lineage>
</organism>
<reference evidence="1" key="2">
    <citation type="submission" date="2013-10" db="EMBL/GenBank/DDBJ databases">
        <authorList>
            <person name="Aslett M."/>
        </authorList>
    </citation>
    <scope>NUCLEOTIDE SEQUENCE [LARGE SCALE GENOMIC DNA]</scope>
    <source>
        <strain evidence="1">Houghton</strain>
    </source>
</reference>
<evidence type="ECO:0000313" key="1">
    <source>
        <dbReference type="EMBL" id="CDJ65192.1"/>
    </source>
</evidence>
<name>U6MLT2_9EIME</name>
<dbReference type="Proteomes" id="UP000030754">
    <property type="component" value="Unassembled WGS sequence"/>
</dbReference>
<dbReference type="EMBL" id="HG723080">
    <property type="protein sequence ID" value="CDJ65192.1"/>
    <property type="molecule type" value="Genomic_DNA"/>
</dbReference>
<dbReference type="RefSeq" id="XP_013433659.1">
    <property type="nucleotide sequence ID" value="XM_013578205.1"/>
</dbReference>
<dbReference type="GeneID" id="25470396"/>
<gene>
    <name evidence="1" type="ORF">ENH_00002010</name>
</gene>
<dbReference type="VEuPathDB" id="ToxoDB:ENH_00002010"/>